<keyword evidence="5" id="KW-0547">Nucleotide-binding</keyword>
<dbReference type="Pfam" id="PF00448">
    <property type="entry name" value="SRP54"/>
    <property type="match status" value="1"/>
</dbReference>
<evidence type="ECO:0000256" key="8">
    <source>
        <dbReference type="ARBA" id="ARBA00023136"/>
    </source>
</evidence>
<dbReference type="PANTHER" id="PTHR43134">
    <property type="entry name" value="SIGNAL RECOGNITION PARTICLE RECEPTOR SUBUNIT ALPHA"/>
    <property type="match status" value="1"/>
</dbReference>
<evidence type="ECO:0000256" key="4">
    <source>
        <dbReference type="ARBA" id="ARBA00022490"/>
    </source>
</evidence>
<gene>
    <name evidence="11" type="ORF">METZ01_LOCUS50255</name>
</gene>
<dbReference type="AlphaFoldDB" id="A0A381S219"/>
<evidence type="ECO:0000256" key="7">
    <source>
        <dbReference type="ARBA" id="ARBA00023134"/>
    </source>
</evidence>
<keyword evidence="7" id="KW-0342">GTP-binding</keyword>
<dbReference type="SMART" id="SM00382">
    <property type="entry name" value="AAA"/>
    <property type="match status" value="1"/>
</dbReference>
<evidence type="ECO:0000256" key="9">
    <source>
        <dbReference type="ARBA" id="ARBA00023170"/>
    </source>
</evidence>
<dbReference type="GO" id="GO:0005047">
    <property type="term" value="F:signal recognition particle binding"/>
    <property type="evidence" value="ECO:0007669"/>
    <property type="project" value="TreeGrafter"/>
</dbReference>
<evidence type="ECO:0000259" key="10">
    <source>
        <dbReference type="PROSITE" id="PS00300"/>
    </source>
</evidence>
<keyword evidence="8" id="KW-0472">Membrane</keyword>
<proteinExistence type="inferred from homology"/>
<sequence>MQLMENIHGSVAEQSLKEPSDIKILMRKEISRMLMDRSDLDPIPQNAPVVLLVVGVNGAGKTTSIAKIVKAAQSQGHKVMLAAADTFRAGAIEQIKIWGERLGVPVIAHRAGSDPGAVAFDALNAARARGVDLLVIDTAGRLHTTHNLMEELRKVRGIVEQNSDGFIERVLLVIDGTTGQNGLIQAKSFTDSVRCDGVFLTKLDGTAKGGVALSISVELSLPIWFIGTGEEAVDISAFDADAFAEAVLPTTPI</sequence>
<reference evidence="11" key="1">
    <citation type="submission" date="2018-05" db="EMBL/GenBank/DDBJ databases">
        <authorList>
            <person name="Lanie J.A."/>
            <person name="Ng W.-L."/>
            <person name="Kazmierczak K.M."/>
            <person name="Andrzejewski T.M."/>
            <person name="Davidsen T.M."/>
            <person name="Wayne K.J."/>
            <person name="Tettelin H."/>
            <person name="Glass J.I."/>
            <person name="Rusch D."/>
            <person name="Podicherti R."/>
            <person name="Tsui H.-C.T."/>
            <person name="Winkler M.E."/>
        </authorList>
    </citation>
    <scope>NUCLEOTIDE SEQUENCE</scope>
</reference>
<feature type="domain" description="SRP54-type proteins GTP-binding" evidence="10">
    <location>
        <begin position="222"/>
        <end position="235"/>
    </location>
</feature>
<dbReference type="Gene3D" id="1.20.120.140">
    <property type="entry name" value="Signal recognition particle SRP54, nucleotide-binding domain"/>
    <property type="match status" value="1"/>
</dbReference>
<comment type="subcellular location">
    <subcellularLocation>
        <location evidence="1">Cell membrane</location>
        <topology evidence="1">Peripheral membrane protein</topology>
        <orientation evidence="1">Cytoplasmic side</orientation>
    </subcellularLocation>
</comment>
<evidence type="ECO:0000256" key="3">
    <source>
        <dbReference type="ARBA" id="ARBA00022475"/>
    </source>
</evidence>
<keyword evidence="6" id="KW-0378">Hydrolase</keyword>
<evidence type="ECO:0000256" key="6">
    <source>
        <dbReference type="ARBA" id="ARBA00022801"/>
    </source>
</evidence>
<dbReference type="SUPFAM" id="SSF52540">
    <property type="entry name" value="P-loop containing nucleoside triphosphate hydrolases"/>
    <property type="match status" value="1"/>
</dbReference>
<dbReference type="InterPro" id="IPR042101">
    <property type="entry name" value="SRP54_N_sf"/>
</dbReference>
<dbReference type="PROSITE" id="PS00300">
    <property type="entry name" value="SRP54"/>
    <property type="match status" value="1"/>
</dbReference>
<dbReference type="NCBIfam" id="TIGR00064">
    <property type="entry name" value="ftsY"/>
    <property type="match status" value="1"/>
</dbReference>
<dbReference type="EMBL" id="UINC01002506">
    <property type="protein sequence ID" value="SUZ97401.1"/>
    <property type="molecule type" value="Genomic_DNA"/>
</dbReference>
<dbReference type="GO" id="GO:0005525">
    <property type="term" value="F:GTP binding"/>
    <property type="evidence" value="ECO:0007669"/>
    <property type="project" value="UniProtKB-KW"/>
</dbReference>
<evidence type="ECO:0000256" key="5">
    <source>
        <dbReference type="ARBA" id="ARBA00022741"/>
    </source>
</evidence>
<name>A0A381S219_9ZZZZ</name>
<dbReference type="SMART" id="SM00962">
    <property type="entry name" value="SRP54"/>
    <property type="match status" value="1"/>
</dbReference>
<dbReference type="GO" id="GO:0005886">
    <property type="term" value="C:plasma membrane"/>
    <property type="evidence" value="ECO:0007669"/>
    <property type="project" value="UniProtKB-SubCell"/>
</dbReference>
<organism evidence="11">
    <name type="scientific">marine metagenome</name>
    <dbReference type="NCBI Taxonomy" id="408172"/>
    <lineage>
        <taxon>unclassified sequences</taxon>
        <taxon>metagenomes</taxon>
        <taxon>ecological metagenomes</taxon>
    </lineage>
</organism>
<dbReference type="FunFam" id="3.40.50.300:FF:000053">
    <property type="entry name" value="Signal recognition particle receptor FtsY"/>
    <property type="match status" value="1"/>
</dbReference>
<evidence type="ECO:0000313" key="11">
    <source>
        <dbReference type="EMBL" id="SUZ97401.1"/>
    </source>
</evidence>
<dbReference type="InterPro" id="IPR000897">
    <property type="entry name" value="SRP54_GTPase_dom"/>
</dbReference>
<evidence type="ECO:0000256" key="1">
    <source>
        <dbReference type="ARBA" id="ARBA00004413"/>
    </source>
</evidence>
<dbReference type="Gene3D" id="3.40.50.300">
    <property type="entry name" value="P-loop containing nucleotide triphosphate hydrolases"/>
    <property type="match status" value="1"/>
</dbReference>
<dbReference type="InterPro" id="IPR003593">
    <property type="entry name" value="AAA+_ATPase"/>
</dbReference>
<keyword evidence="9" id="KW-0675">Receptor</keyword>
<keyword evidence="3" id="KW-1003">Cell membrane</keyword>
<accession>A0A381S219</accession>
<keyword evidence="4" id="KW-0963">Cytoplasm</keyword>
<dbReference type="GO" id="GO:0003924">
    <property type="term" value="F:GTPase activity"/>
    <property type="evidence" value="ECO:0007669"/>
    <property type="project" value="TreeGrafter"/>
</dbReference>
<dbReference type="PANTHER" id="PTHR43134:SF1">
    <property type="entry name" value="SIGNAL RECOGNITION PARTICLE RECEPTOR SUBUNIT ALPHA"/>
    <property type="match status" value="1"/>
</dbReference>
<dbReference type="GO" id="GO:0006614">
    <property type="term" value="P:SRP-dependent cotranslational protein targeting to membrane"/>
    <property type="evidence" value="ECO:0007669"/>
    <property type="project" value="InterPro"/>
</dbReference>
<comment type="similarity">
    <text evidence="2">Belongs to the GTP-binding SRP family.</text>
</comment>
<evidence type="ECO:0000256" key="2">
    <source>
        <dbReference type="ARBA" id="ARBA00008531"/>
    </source>
</evidence>
<protein>
    <recommendedName>
        <fullName evidence="10">SRP54-type proteins GTP-binding domain-containing protein</fullName>
    </recommendedName>
</protein>
<dbReference type="InterPro" id="IPR027417">
    <property type="entry name" value="P-loop_NTPase"/>
</dbReference>
<dbReference type="InterPro" id="IPR004390">
    <property type="entry name" value="SR_rcpt_FtsY"/>
</dbReference>